<feature type="transmembrane region" description="Helical" evidence="1">
    <location>
        <begin position="7"/>
        <end position="29"/>
    </location>
</feature>
<evidence type="ECO:0000313" key="2">
    <source>
        <dbReference type="EMBL" id="HDS10940.1"/>
    </source>
</evidence>
<keyword evidence="1" id="KW-0472">Membrane</keyword>
<dbReference type="GO" id="GO:0016301">
    <property type="term" value="F:kinase activity"/>
    <property type="evidence" value="ECO:0007669"/>
    <property type="project" value="UniProtKB-KW"/>
</dbReference>
<accession>A0A7C1E340</accession>
<keyword evidence="1" id="KW-1133">Transmembrane helix</keyword>
<proteinExistence type="predicted"/>
<name>A0A7C1E340_9CREN</name>
<feature type="transmembrane region" description="Helical" evidence="1">
    <location>
        <begin position="49"/>
        <end position="82"/>
    </location>
</feature>
<feature type="transmembrane region" description="Helical" evidence="1">
    <location>
        <begin position="161"/>
        <end position="189"/>
    </location>
</feature>
<evidence type="ECO:0000256" key="1">
    <source>
        <dbReference type="SAM" id="Phobius"/>
    </source>
</evidence>
<keyword evidence="1" id="KW-0812">Transmembrane</keyword>
<organism evidence="2">
    <name type="scientific">Fervidicoccus fontis</name>
    <dbReference type="NCBI Taxonomy" id="683846"/>
    <lineage>
        <taxon>Archaea</taxon>
        <taxon>Thermoproteota</taxon>
        <taxon>Thermoprotei</taxon>
        <taxon>Fervidicoccales</taxon>
        <taxon>Fervidicoccaceae</taxon>
        <taxon>Fervidicoccus</taxon>
    </lineage>
</organism>
<feature type="transmembrane region" description="Helical" evidence="1">
    <location>
        <begin position="201"/>
        <end position="217"/>
    </location>
</feature>
<comment type="caution">
    <text evidence="2">The sequence shown here is derived from an EMBL/GenBank/DDBJ whole genome shotgun (WGS) entry which is preliminary data.</text>
</comment>
<feature type="transmembrane region" description="Helical" evidence="1">
    <location>
        <begin position="103"/>
        <end position="121"/>
    </location>
</feature>
<keyword evidence="2" id="KW-0418">Kinase</keyword>
<sequence>MSVSSSEIAWMTALSLYVYLVVIASKYPYKWLLSRGFNEHRAAYVSRKIIHIFGAGVATLFVPYVFSTPVLPFIAGMALAAYLYYHHRSQRLLDWFQFRENMYEVNFAVAWAVSMLVVWLVTKNLFISIIPGLLIAFGDGVTGLARNLLIKRRSKHWIGNLFMLIVSVPIGYLLAGLTGLVAAAVASYVERYEYKNLDDNFLIAIVSSIILIVGFIMQY</sequence>
<feature type="transmembrane region" description="Helical" evidence="1">
    <location>
        <begin position="127"/>
        <end position="149"/>
    </location>
</feature>
<gene>
    <name evidence="2" type="ORF">ENO04_04950</name>
</gene>
<reference evidence="2" key="1">
    <citation type="journal article" date="2020" name="mSystems">
        <title>Genome- and Community-Level Interaction Insights into Carbon Utilization and Element Cycling Functions of Hydrothermarchaeota in Hydrothermal Sediment.</title>
        <authorList>
            <person name="Zhou Z."/>
            <person name="Liu Y."/>
            <person name="Xu W."/>
            <person name="Pan J."/>
            <person name="Luo Z.H."/>
            <person name="Li M."/>
        </authorList>
    </citation>
    <scope>NUCLEOTIDE SEQUENCE [LARGE SCALE GENOMIC DNA]</scope>
    <source>
        <strain evidence="2">SpSt-123</strain>
    </source>
</reference>
<dbReference type="EMBL" id="DSDY01000152">
    <property type="protein sequence ID" value="HDS10940.1"/>
    <property type="molecule type" value="Genomic_DNA"/>
</dbReference>
<dbReference type="AlphaFoldDB" id="A0A7C1E340"/>
<keyword evidence="2" id="KW-0808">Transferase</keyword>
<protein>
    <submittedName>
        <fullName evidence="2">Dolichol kinase</fullName>
    </submittedName>
</protein>